<protein>
    <submittedName>
        <fullName evidence="8">Transcription initiation factor TFIIA small subunit</fullName>
    </submittedName>
</protein>
<name>A0ABQ9XTA6_9EUKA</name>
<keyword evidence="3" id="KW-0805">Transcription regulation</keyword>
<keyword evidence="4" id="KW-0804">Transcription</keyword>
<evidence type="ECO:0000256" key="4">
    <source>
        <dbReference type="ARBA" id="ARBA00023163"/>
    </source>
</evidence>
<dbReference type="PANTHER" id="PTHR10966">
    <property type="entry name" value="TRANSCRIPTION INITIATION FACTOR IIA SUBUNIT 2"/>
    <property type="match status" value="1"/>
</dbReference>
<organism evidence="8 9">
    <name type="scientific">Blattamonas nauphoetae</name>
    <dbReference type="NCBI Taxonomy" id="2049346"/>
    <lineage>
        <taxon>Eukaryota</taxon>
        <taxon>Metamonada</taxon>
        <taxon>Preaxostyla</taxon>
        <taxon>Oxymonadida</taxon>
        <taxon>Blattamonas</taxon>
    </lineage>
</organism>
<comment type="similarity">
    <text evidence="2">Belongs to the TFIIA subunit 2 family.</text>
</comment>
<dbReference type="Proteomes" id="UP001281761">
    <property type="component" value="Unassembled WGS sequence"/>
</dbReference>
<dbReference type="Gene3D" id="1.10.287.190">
    <property type="entry name" value="Transcription factor IIA gamma subunit, alpha-helical domain"/>
    <property type="match status" value="1"/>
</dbReference>
<sequence>MSLQIYRNTTLGETLIGTLDSLISQGRLNEQQKELILQKFDESIETRMNEMTHLSCKIKGEIQTRNFVDDVYTINASKCTLYPDKGRPIEFDKIHLICCNSKLAEPTQHHPTAHEGRRRNQVQIEADLSEDESTPEMEVITKTKRRKSTRVFSPDPF</sequence>
<evidence type="ECO:0000313" key="9">
    <source>
        <dbReference type="Proteomes" id="UP001281761"/>
    </source>
</evidence>
<proteinExistence type="inferred from homology"/>
<evidence type="ECO:0000313" key="8">
    <source>
        <dbReference type="EMBL" id="KAK2954718.1"/>
    </source>
</evidence>
<comment type="caution">
    <text evidence="8">The sequence shown here is derived from an EMBL/GenBank/DDBJ whole genome shotgun (WGS) entry which is preliminary data.</text>
</comment>
<evidence type="ECO:0000256" key="2">
    <source>
        <dbReference type="ARBA" id="ARBA00007675"/>
    </source>
</evidence>
<comment type="subcellular location">
    <subcellularLocation>
        <location evidence="1">Nucleus</location>
    </subcellularLocation>
</comment>
<feature type="region of interest" description="Disordered" evidence="6">
    <location>
        <begin position="106"/>
        <end position="157"/>
    </location>
</feature>
<gene>
    <name evidence="8" type="ORF">BLNAU_10374</name>
</gene>
<dbReference type="SUPFAM" id="SSF47396">
    <property type="entry name" value="Transcription factor IIA (TFIIA), alpha-helical domain"/>
    <property type="match status" value="1"/>
</dbReference>
<feature type="domain" description="Transcription initiation factor IIA gamma subunit N-terminal" evidence="7">
    <location>
        <begin position="3"/>
        <end position="46"/>
    </location>
</feature>
<keyword evidence="9" id="KW-1185">Reference proteome</keyword>
<reference evidence="8 9" key="1">
    <citation type="journal article" date="2022" name="bioRxiv">
        <title>Genomics of Preaxostyla Flagellates Illuminates Evolutionary Transitions and the Path Towards Mitochondrial Loss.</title>
        <authorList>
            <person name="Novak L.V.F."/>
            <person name="Treitli S.C."/>
            <person name="Pyrih J."/>
            <person name="Halakuc P."/>
            <person name="Pipaliya S.V."/>
            <person name="Vacek V."/>
            <person name="Brzon O."/>
            <person name="Soukal P."/>
            <person name="Eme L."/>
            <person name="Dacks J.B."/>
            <person name="Karnkowska A."/>
            <person name="Elias M."/>
            <person name="Hampl V."/>
        </authorList>
    </citation>
    <scope>NUCLEOTIDE SEQUENCE [LARGE SCALE GENOMIC DNA]</scope>
    <source>
        <strain evidence="8">NAU3</strain>
        <tissue evidence="8">Gut</tissue>
    </source>
</reference>
<dbReference type="InterPro" id="IPR003194">
    <property type="entry name" value="TFIIA_gsu"/>
</dbReference>
<dbReference type="Pfam" id="PF02268">
    <property type="entry name" value="TFIIA_gamma_N"/>
    <property type="match status" value="1"/>
</dbReference>
<dbReference type="EMBL" id="JARBJD010000075">
    <property type="protein sequence ID" value="KAK2954718.1"/>
    <property type="molecule type" value="Genomic_DNA"/>
</dbReference>
<evidence type="ECO:0000256" key="5">
    <source>
        <dbReference type="ARBA" id="ARBA00023242"/>
    </source>
</evidence>
<evidence type="ECO:0000259" key="7">
    <source>
        <dbReference type="Pfam" id="PF02268"/>
    </source>
</evidence>
<dbReference type="InterPro" id="IPR009088">
    <property type="entry name" value="TFIIA_b-brl"/>
</dbReference>
<evidence type="ECO:0000256" key="3">
    <source>
        <dbReference type="ARBA" id="ARBA00023015"/>
    </source>
</evidence>
<keyword evidence="5" id="KW-0539">Nucleus</keyword>
<dbReference type="InterPro" id="IPR015872">
    <property type="entry name" value="TFIIA_gsu_N"/>
</dbReference>
<dbReference type="InterPro" id="IPR009083">
    <property type="entry name" value="TFIIA_a-hlx"/>
</dbReference>
<evidence type="ECO:0000256" key="1">
    <source>
        <dbReference type="ARBA" id="ARBA00004123"/>
    </source>
</evidence>
<accession>A0ABQ9XTA6</accession>
<dbReference type="Gene3D" id="2.30.18.10">
    <property type="entry name" value="Transcription factor IIA (TFIIA), beta-barrel domain"/>
    <property type="match status" value="1"/>
</dbReference>
<evidence type="ECO:0000256" key="6">
    <source>
        <dbReference type="SAM" id="MobiDB-lite"/>
    </source>
</evidence>